<sequence>MNWTTPDDIRRQLLRLWERGVLPQAVLREGDGDGEGAGGKQDVMGVAESDVSAGEAGTGAIGYQFPLRLTLKAPSSAELSEHFGDVRDWLARLSASAQHYRLEFRRVRLRQLGENDVLSAIWVDRLDQALALIGKKKDAQQLLELSRLTRERLPALLPWLRRKPLAALALADDWPRLLAIVNWLAGHPRPSIYLRQIDLPGVHSKLIERHRGVLLELLDSVLPADAIDDRFRGGRGFCPRYGFLDKPLRVRFRVLDPQLRLFAAAGDQDITVTQEAFASLQLSATRVFITENEVNFLAFPALPSSLVIFGAGYGFENLAPAAWLGQRALYYWGDIDTHGFAILNQLREHFPAAVSFLMDTQTFLAHRALWGREELPERGDLQRLTPDEARLYAQLRDNTWGEQLRLEQERIGYEFLREVLQALLQRG</sequence>
<dbReference type="InterPro" id="IPR024534">
    <property type="entry name" value="JetD_C"/>
</dbReference>
<dbReference type="RefSeq" id="WP_307260216.1">
    <property type="nucleotide sequence ID" value="NZ_JAUSVL010000001.1"/>
</dbReference>
<gene>
    <name evidence="3" type="ORF">J3R75_000989</name>
</gene>
<evidence type="ECO:0000259" key="1">
    <source>
        <dbReference type="Pfam" id="PF09983"/>
    </source>
</evidence>
<dbReference type="AlphaFoldDB" id="A0AAE4AP06"/>
<feature type="domain" description="DUF3322" evidence="2">
    <location>
        <begin position="64"/>
        <end position="219"/>
    </location>
</feature>
<organism evidence="3 4">
    <name type="scientific">Oligosphaera ethanolica</name>
    <dbReference type="NCBI Taxonomy" id="760260"/>
    <lineage>
        <taxon>Bacteria</taxon>
        <taxon>Pseudomonadati</taxon>
        <taxon>Lentisphaerota</taxon>
        <taxon>Oligosphaeria</taxon>
        <taxon>Oligosphaerales</taxon>
        <taxon>Oligosphaeraceae</taxon>
        <taxon>Oligosphaera</taxon>
    </lineage>
</organism>
<dbReference type="InterPro" id="IPR014544">
    <property type="entry name" value="UCP028408"/>
</dbReference>
<evidence type="ECO:0000313" key="4">
    <source>
        <dbReference type="Proteomes" id="UP001238163"/>
    </source>
</evidence>
<proteinExistence type="predicted"/>
<accession>A0AAE4AP06</accession>
<comment type="caution">
    <text evidence="3">The sequence shown here is derived from an EMBL/GenBank/DDBJ whole genome shotgun (WGS) entry which is preliminary data.</text>
</comment>
<reference evidence="3" key="1">
    <citation type="submission" date="2023-07" db="EMBL/GenBank/DDBJ databases">
        <title>Genomic Encyclopedia of Type Strains, Phase IV (KMG-IV): sequencing the most valuable type-strain genomes for metagenomic binning, comparative biology and taxonomic classification.</title>
        <authorList>
            <person name="Goeker M."/>
        </authorList>
    </citation>
    <scope>NUCLEOTIDE SEQUENCE</scope>
    <source>
        <strain evidence="3">DSM 24202</strain>
    </source>
</reference>
<dbReference type="Proteomes" id="UP001238163">
    <property type="component" value="Unassembled WGS sequence"/>
</dbReference>
<evidence type="ECO:0000313" key="3">
    <source>
        <dbReference type="EMBL" id="MDQ0288882.1"/>
    </source>
</evidence>
<evidence type="ECO:0008006" key="5">
    <source>
        <dbReference type="Google" id="ProtNLM"/>
    </source>
</evidence>
<evidence type="ECO:0000259" key="2">
    <source>
        <dbReference type="Pfam" id="PF11795"/>
    </source>
</evidence>
<dbReference type="InterPro" id="IPR024537">
    <property type="entry name" value="DUF3322"/>
</dbReference>
<dbReference type="Pfam" id="PF11795">
    <property type="entry name" value="DUF3322"/>
    <property type="match status" value="1"/>
</dbReference>
<protein>
    <recommendedName>
        <fullName evidence="5">Wadjet protein JetD C-terminal domain-containing protein</fullName>
    </recommendedName>
</protein>
<dbReference type="Pfam" id="PF09983">
    <property type="entry name" value="JetD_C"/>
    <property type="match status" value="1"/>
</dbReference>
<keyword evidence="4" id="KW-1185">Reference proteome</keyword>
<dbReference type="EMBL" id="JAUSVL010000001">
    <property type="protein sequence ID" value="MDQ0288882.1"/>
    <property type="molecule type" value="Genomic_DNA"/>
</dbReference>
<feature type="domain" description="Wadjet protein JetD C-terminal" evidence="1">
    <location>
        <begin position="242"/>
        <end position="420"/>
    </location>
</feature>
<name>A0AAE4AP06_9BACT</name>
<dbReference type="PIRSF" id="PIRSF028408">
    <property type="entry name" value="UCP028408"/>
    <property type="match status" value="1"/>
</dbReference>